<evidence type="ECO:0000256" key="5">
    <source>
        <dbReference type="ARBA" id="ARBA00022692"/>
    </source>
</evidence>
<sequence length="723" mass="80092">MVSTADLIILGLGGVLAVLFLFKDYIFSSKSSTGSKLSGGGGLNGSAAKGNDDAGSDFIAKLAAQNKRIAIFYGSQTGTAEEYATKIAKEAKARFGTSSLVLDLEDYEFDKLDTLPEDCLTIFVIATYGEGEPTDNAVRFFEYIKDESVQFSNGDRLDNLKYVVFGLGNRTYEHFNAAARQLDERLSQLGAKRIGERGEGDDDKSMEEDYLSWKDGMFNALITEMGFEEGGGGDIADFVVNEVEDFQEGRVYKGELSSRALLGTKGIHDAKNPYAAPISVAKELFVEGKADRSCVHMEFDIDGSGISYQHGDHLAVWASNPELEVDRLLAILGLLQKRDTVIDVDSLDPTLAKVPFPTPTTYETVFRHYLDISAKAGRQTLNAFLTFAPSERARGELEKLTTDKAYFQATVSDRCLKLGQALQLAVGDDLQGDVAQSTVWEVPFDRVISAIPRLGPRFYSISSSPKMHPKTVHITSVVLRYKAGQQSASWVHGLATNMISSLKMAINDETAKGESDPRWGTPKYSLAGPRGAYSKEGKLRTPIHIRRSNFRLPTSPKIPVIMIGPGTGVAPFRSFVQERVASADKAREKNGDDALADWGNIWLFYGCRRSDEDFIYRDEWPQYAAKLGGKFQMETSLSREKFKSDGSKLYVQDLLWERRKQIAEDILQRKAYIYICGEAKGMAQDVEAVLQKILNDAKGSDAEGQKEYRLLKERSRLLLDVWS</sequence>
<dbReference type="FunCoup" id="A0A066WG03">
    <property type="interactions" value="420"/>
</dbReference>
<dbReference type="HAMAP" id="MF_03212">
    <property type="entry name" value="NCPR"/>
    <property type="match status" value="1"/>
</dbReference>
<evidence type="ECO:0000313" key="22">
    <source>
        <dbReference type="EMBL" id="KDN51453.1"/>
    </source>
</evidence>
<evidence type="ECO:0000256" key="18">
    <source>
        <dbReference type="ARBA" id="ARBA00023221"/>
    </source>
</evidence>
<evidence type="ECO:0000256" key="7">
    <source>
        <dbReference type="ARBA" id="ARBA00022824"/>
    </source>
</evidence>
<comment type="similarity">
    <text evidence="19">In the C-terminal section; belongs to the flavoprotein pyridine nucleotide cytochrome reductase family.</text>
</comment>
<keyword evidence="8 19" id="KW-0274">FAD</keyword>
<evidence type="ECO:0000256" key="12">
    <source>
        <dbReference type="ARBA" id="ARBA00023002"/>
    </source>
</evidence>
<evidence type="ECO:0000256" key="9">
    <source>
        <dbReference type="ARBA" id="ARBA00022857"/>
    </source>
</evidence>
<keyword evidence="10 19" id="KW-0752">Steroid biosynthesis</keyword>
<comment type="cofactor">
    <cofactor evidence="19">
        <name>FAD</name>
        <dbReference type="ChEBI" id="CHEBI:57692"/>
    </cofactor>
    <text evidence="19">Binds 1 FAD per monomer.</text>
</comment>
<dbReference type="CDD" id="cd06204">
    <property type="entry name" value="CYPOR"/>
    <property type="match status" value="1"/>
</dbReference>
<dbReference type="STRING" id="1037660.A0A066WG03"/>
<dbReference type="OrthoDB" id="1856718at2759"/>
<dbReference type="GO" id="GO:0003958">
    <property type="term" value="F:NADPH-hemoprotein reductase activity"/>
    <property type="evidence" value="ECO:0007669"/>
    <property type="project" value="UniProtKB-UniRule"/>
</dbReference>
<dbReference type="InterPro" id="IPR001709">
    <property type="entry name" value="Flavoprot_Pyr_Nucl_cyt_Rdtase"/>
</dbReference>
<feature type="binding site" evidence="19">
    <location>
        <begin position="167"/>
        <end position="176"/>
    </location>
    <ligand>
        <name>FMN</name>
        <dbReference type="ChEBI" id="CHEBI:58210"/>
    </ligand>
</feature>
<dbReference type="Pfam" id="PF00175">
    <property type="entry name" value="NAD_binding_1"/>
    <property type="match status" value="1"/>
</dbReference>
<evidence type="ECO:0000256" key="11">
    <source>
        <dbReference type="ARBA" id="ARBA00022989"/>
    </source>
</evidence>
<dbReference type="InterPro" id="IPR029039">
    <property type="entry name" value="Flavoprotein-like_sf"/>
</dbReference>
<feature type="binding site" evidence="19">
    <location>
        <begin position="638"/>
        <end position="639"/>
    </location>
    <ligand>
        <name>NADP(+)</name>
        <dbReference type="ChEBI" id="CHEBI:58349"/>
    </ligand>
</feature>
<organism evidence="22 23">
    <name type="scientific">Tilletiaria anomala (strain ATCC 24038 / CBS 436.72 / UBC 951)</name>
    <dbReference type="NCBI Taxonomy" id="1037660"/>
    <lineage>
        <taxon>Eukaryota</taxon>
        <taxon>Fungi</taxon>
        <taxon>Dikarya</taxon>
        <taxon>Basidiomycota</taxon>
        <taxon>Ustilaginomycotina</taxon>
        <taxon>Exobasidiomycetes</taxon>
        <taxon>Georgefischeriales</taxon>
        <taxon>Tilletiariaceae</taxon>
        <taxon>Tilletiaria</taxon>
    </lineage>
</organism>
<dbReference type="GO" id="GO:0050661">
    <property type="term" value="F:NADP binding"/>
    <property type="evidence" value="ECO:0007669"/>
    <property type="project" value="UniProtKB-UniRule"/>
</dbReference>
<dbReference type="FunFam" id="3.40.50.80:FF:000018">
    <property type="entry name" value="NADPH--cytochrome P450 reductase"/>
    <property type="match status" value="1"/>
</dbReference>
<dbReference type="PRINTS" id="PR00369">
    <property type="entry name" value="FLAVODOXIN"/>
</dbReference>
<dbReference type="SUPFAM" id="SSF52218">
    <property type="entry name" value="Flavoproteins"/>
    <property type="match status" value="1"/>
</dbReference>
<evidence type="ECO:0000256" key="1">
    <source>
        <dbReference type="ARBA" id="ARBA00022475"/>
    </source>
</evidence>
<keyword evidence="7 19" id="KW-0256">Endoplasmic reticulum</keyword>
<comment type="subcellular location">
    <subcellularLocation>
        <location evidence="19">Endoplasmic reticulum membrane</location>
        <topology evidence="19">Single-pass membrane protein</topology>
        <orientation evidence="19">Cytoplasmic side</orientation>
    </subcellularLocation>
    <subcellularLocation>
        <location evidence="19">Mitochondrion outer membrane</location>
        <topology evidence="19">Single-pass membrane protein</topology>
        <orientation evidence="19">Cytoplasmic side</orientation>
    </subcellularLocation>
    <subcellularLocation>
        <location evidence="19">Cell membrane</location>
        <topology evidence="19">Single-pass membrane protein</topology>
        <orientation evidence="19">Cytoplasmic side</orientation>
    </subcellularLocation>
</comment>
<dbReference type="GO" id="GO:0006696">
    <property type="term" value="P:ergosterol biosynthetic process"/>
    <property type="evidence" value="ECO:0007669"/>
    <property type="project" value="UniProtKB-UniRule"/>
</dbReference>
<gene>
    <name evidence="22" type="ORF">K437DRAFT_272947</name>
</gene>
<dbReference type="InterPro" id="IPR023173">
    <property type="entry name" value="NADPH_Cyt_P450_Rdtase_alpha"/>
</dbReference>
<dbReference type="InterPro" id="IPR039261">
    <property type="entry name" value="FNR_nucleotide-bd"/>
</dbReference>
<keyword evidence="16 19" id="KW-0472">Membrane</keyword>
<dbReference type="GeneID" id="25266395"/>
<feature type="binding site" evidence="19">
    <location>
        <begin position="126"/>
        <end position="129"/>
    </location>
    <ligand>
        <name>FMN</name>
        <dbReference type="ChEBI" id="CHEBI:58210"/>
    </ligand>
</feature>
<keyword evidence="13 19" id="KW-0756">Sterol biosynthesis</keyword>
<keyword evidence="17 19" id="KW-1207">Sterol metabolism</keyword>
<dbReference type="Gene3D" id="3.40.50.360">
    <property type="match status" value="1"/>
</dbReference>
<feature type="binding site" evidence="19">
    <location>
        <begin position="457"/>
        <end position="460"/>
    </location>
    <ligand>
        <name>FAD</name>
        <dbReference type="ChEBI" id="CHEBI:57692"/>
    </ligand>
</feature>
<keyword evidence="3 19" id="KW-0285">Flavoprotein</keyword>
<dbReference type="PIRSF" id="PIRSF000208">
    <property type="entry name" value="P450R"/>
    <property type="match status" value="1"/>
</dbReference>
<evidence type="ECO:0000256" key="16">
    <source>
        <dbReference type="ARBA" id="ARBA00023136"/>
    </source>
</evidence>
<dbReference type="EMBL" id="JMSN01000016">
    <property type="protein sequence ID" value="KDN51453.1"/>
    <property type="molecule type" value="Genomic_DNA"/>
</dbReference>
<dbReference type="PRINTS" id="PR00371">
    <property type="entry name" value="FPNCR"/>
</dbReference>
<evidence type="ECO:0000256" key="6">
    <source>
        <dbReference type="ARBA" id="ARBA00022787"/>
    </source>
</evidence>
<dbReference type="Proteomes" id="UP000027361">
    <property type="component" value="Unassembled WGS sequence"/>
</dbReference>
<evidence type="ECO:0000256" key="19">
    <source>
        <dbReference type="HAMAP-Rule" id="MF_03212"/>
    </source>
</evidence>
<keyword evidence="1 19" id="KW-1003">Cell membrane</keyword>
<keyword evidence="14 19" id="KW-0443">Lipid metabolism</keyword>
<feature type="binding site" evidence="19">
    <location>
        <position position="481"/>
    </location>
    <ligand>
        <name>FAD</name>
        <dbReference type="ChEBI" id="CHEBI:57692"/>
    </ligand>
</feature>
<keyword evidence="6 19" id="KW-1000">Mitochondrion outer membrane</keyword>
<keyword evidence="9 19" id="KW-0521">NADP</keyword>
<comment type="similarity">
    <text evidence="19">Belongs to the NADPH--cytochrome P450 reductase family.</text>
</comment>
<dbReference type="FunFam" id="2.40.30.10:FF:000100">
    <property type="entry name" value="NADPH--cytochrome P450 reductase"/>
    <property type="match status" value="1"/>
</dbReference>
<dbReference type="PANTHER" id="PTHR19384">
    <property type="entry name" value="NITRIC OXIDE SYNTHASE-RELATED"/>
    <property type="match status" value="1"/>
</dbReference>
<dbReference type="InterPro" id="IPR003097">
    <property type="entry name" value="CysJ-like_FAD-binding"/>
</dbReference>
<dbReference type="Pfam" id="PF00258">
    <property type="entry name" value="Flavodoxin_1"/>
    <property type="match status" value="1"/>
</dbReference>
<dbReference type="PROSITE" id="PS51384">
    <property type="entry name" value="FAD_FR"/>
    <property type="match status" value="1"/>
</dbReference>
<feature type="transmembrane region" description="Helical" evidence="19">
    <location>
        <begin position="7"/>
        <end position="27"/>
    </location>
</feature>
<dbReference type="GO" id="GO:0005789">
    <property type="term" value="C:endoplasmic reticulum membrane"/>
    <property type="evidence" value="ECO:0007669"/>
    <property type="project" value="UniProtKB-SubCell"/>
</dbReference>
<dbReference type="GO" id="GO:0005886">
    <property type="term" value="C:plasma membrane"/>
    <property type="evidence" value="ECO:0007669"/>
    <property type="project" value="UniProtKB-SubCell"/>
</dbReference>
<dbReference type="GO" id="GO:0010181">
    <property type="term" value="F:FMN binding"/>
    <property type="evidence" value="ECO:0007669"/>
    <property type="project" value="UniProtKB-UniRule"/>
</dbReference>
<dbReference type="FunFam" id="3.40.50.360:FF:000024">
    <property type="entry name" value="NADPH--cytochrome P450 reductase"/>
    <property type="match status" value="1"/>
</dbReference>
<evidence type="ECO:0000256" key="14">
    <source>
        <dbReference type="ARBA" id="ARBA00023098"/>
    </source>
</evidence>
<evidence type="ECO:0000256" key="17">
    <source>
        <dbReference type="ARBA" id="ARBA00023166"/>
    </source>
</evidence>
<feature type="binding site" evidence="19">
    <location>
        <position position="292"/>
    </location>
    <ligand>
        <name>NADP(+)</name>
        <dbReference type="ChEBI" id="CHEBI:58349"/>
    </ligand>
</feature>
<comment type="caution">
    <text evidence="19">Lacks conserved residue(s) required for the propagation of feature annotation.</text>
</comment>
<dbReference type="HOGENOM" id="CLU_001570_17_3_1"/>
<keyword evidence="5 19" id="KW-0812">Transmembrane</keyword>
<proteinExistence type="inferred from homology"/>
<reference evidence="22 23" key="1">
    <citation type="submission" date="2014-05" db="EMBL/GenBank/DDBJ databases">
        <title>Draft genome sequence of a rare smut relative, Tilletiaria anomala UBC 951.</title>
        <authorList>
            <consortium name="DOE Joint Genome Institute"/>
            <person name="Toome M."/>
            <person name="Kuo A."/>
            <person name="Henrissat B."/>
            <person name="Lipzen A."/>
            <person name="Tritt A."/>
            <person name="Yoshinaga Y."/>
            <person name="Zane M."/>
            <person name="Barry K."/>
            <person name="Grigoriev I.V."/>
            <person name="Spatafora J.W."/>
            <person name="Aimea M.C."/>
        </authorList>
    </citation>
    <scope>NUCLEOTIDE SEQUENCE [LARGE SCALE GENOMIC DNA]</scope>
    <source>
        <strain evidence="22 23">UBC 951</strain>
    </source>
</reference>
<feature type="binding site" evidence="19">
    <location>
        <position position="722"/>
    </location>
    <ligand>
        <name>FAD</name>
        <dbReference type="ChEBI" id="CHEBI:57692"/>
    </ligand>
</feature>
<comment type="caution">
    <text evidence="22">The sequence shown here is derived from an EMBL/GenBank/DDBJ whole genome shotgun (WGS) entry which is preliminary data.</text>
</comment>
<dbReference type="Pfam" id="PF00667">
    <property type="entry name" value="FAD_binding_1"/>
    <property type="match status" value="1"/>
</dbReference>
<name>A0A066WG03_TILAU</name>
<comment type="function">
    <text evidence="19">This enzyme is required for electron transfer from NADP to cytochrome P450 in microsomes. It can also provide electron transfer to heme oxygenase and cytochrome B5. Involved in ergosterol biosynthesis.</text>
</comment>
<evidence type="ECO:0000259" key="21">
    <source>
        <dbReference type="PROSITE" id="PS51384"/>
    </source>
</evidence>
<feature type="binding site" evidence="19">
    <location>
        <position position="567"/>
    </location>
    <ligand>
        <name>NADP(+)</name>
        <dbReference type="ChEBI" id="CHEBI:58349"/>
    </ligand>
</feature>
<dbReference type="InParanoid" id="A0A066WG03"/>
<keyword evidence="15 19" id="KW-0496">Mitochondrion</keyword>
<dbReference type="AlphaFoldDB" id="A0A066WG03"/>
<dbReference type="EC" id="1.6.2.4" evidence="19"/>
<dbReference type="PROSITE" id="PS50902">
    <property type="entry name" value="FLAVODOXIN_LIKE"/>
    <property type="match status" value="1"/>
</dbReference>
<feature type="binding site" evidence="19">
    <location>
        <begin position="493"/>
        <end position="496"/>
    </location>
    <ligand>
        <name>FAD</name>
        <dbReference type="ChEBI" id="CHEBI:57692"/>
    </ligand>
</feature>
<dbReference type="InterPro" id="IPR008254">
    <property type="entry name" value="Flavodoxin/NO_synth"/>
</dbReference>
<dbReference type="InterPro" id="IPR017938">
    <property type="entry name" value="Riboflavin_synthase-like_b-brl"/>
</dbReference>
<dbReference type="Gene3D" id="1.20.990.10">
    <property type="entry name" value="NADPH-cytochrome p450 Reductase, Chain A, domain 3"/>
    <property type="match status" value="1"/>
</dbReference>
<keyword evidence="18 19" id="KW-0753">Steroid metabolism</keyword>
<keyword evidence="23" id="KW-1185">Reference proteome</keyword>
<evidence type="ECO:0000256" key="10">
    <source>
        <dbReference type="ARBA" id="ARBA00022955"/>
    </source>
</evidence>
<dbReference type="InterPro" id="IPR001433">
    <property type="entry name" value="OxRdtase_FAD/NAD-bd"/>
</dbReference>
<keyword evidence="12 19" id="KW-0560">Oxidoreductase</keyword>
<evidence type="ECO:0000313" key="23">
    <source>
        <dbReference type="Proteomes" id="UP000027361"/>
    </source>
</evidence>
<dbReference type="GO" id="GO:0050660">
    <property type="term" value="F:flavin adenine dinucleotide binding"/>
    <property type="evidence" value="ECO:0007669"/>
    <property type="project" value="UniProtKB-UniRule"/>
</dbReference>
<comment type="similarity">
    <text evidence="19">In the N-terminal section; belongs to the flavodoxin family.</text>
</comment>
<accession>A0A066WG03</accession>
<dbReference type="GO" id="GO:0005829">
    <property type="term" value="C:cytosol"/>
    <property type="evidence" value="ECO:0007669"/>
    <property type="project" value="TreeGrafter"/>
</dbReference>
<feature type="binding site" evidence="19">
    <location>
        <begin position="475"/>
        <end position="477"/>
    </location>
    <ligand>
        <name>FAD</name>
        <dbReference type="ChEBI" id="CHEBI:57692"/>
    </ligand>
</feature>
<dbReference type="Gene3D" id="3.40.50.80">
    <property type="entry name" value="Nucleotide-binding domain of ferredoxin-NADP reductase (FNR) module"/>
    <property type="match status" value="1"/>
</dbReference>
<dbReference type="InterPro" id="IPR001094">
    <property type="entry name" value="Flavdoxin-like"/>
</dbReference>
<keyword evidence="11 19" id="KW-1133">Transmembrane helix</keyword>
<feature type="binding site" evidence="19">
    <location>
        <position position="202"/>
    </location>
    <ligand>
        <name>FMN</name>
        <dbReference type="ChEBI" id="CHEBI:58210"/>
    </ligand>
</feature>
<protein>
    <recommendedName>
        <fullName evidence="19">NADPH--cytochrome P450 reductase</fullName>
        <shortName evidence="19">CPR</shortName>
        <shortName evidence="19">P450R</shortName>
        <ecNumber evidence="19">1.6.2.4</ecNumber>
    </recommendedName>
</protein>
<dbReference type="PANTHER" id="PTHR19384:SF17">
    <property type="entry name" value="NADPH--CYTOCHROME P450 REDUCTASE"/>
    <property type="match status" value="1"/>
</dbReference>
<evidence type="ECO:0000256" key="3">
    <source>
        <dbReference type="ARBA" id="ARBA00022630"/>
    </source>
</evidence>
<feature type="binding site" evidence="19">
    <location>
        <begin position="75"/>
        <end position="80"/>
    </location>
    <ligand>
        <name>FMN</name>
        <dbReference type="ChEBI" id="CHEBI:58210"/>
    </ligand>
</feature>
<keyword evidence="4 19" id="KW-0288">FMN</keyword>
<dbReference type="InterPro" id="IPR017927">
    <property type="entry name" value="FAD-bd_FR_type"/>
</dbReference>
<evidence type="ECO:0000256" key="13">
    <source>
        <dbReference type="ARBA" id="ARBA00023011"/>
    </source>
</evidence>
<evidence type="ECO:0000256" key="4">
    <source>
        <dbReference type="ARBA" id="ARBA00022643"/>
    </source>
</evidence>
<comment type="cofactor">
    <cofactor evidence="19">
        <name>FMN</name>
        <dbReference type="ChEBI" id="CHEBI:58210"/>
    </cofactor>
    <text evidence="19">Binds 1 FMN per monomer.</text>
</comment>
<evidence type="ECO:0000259" key="20">
    <source>
        <dbReference type="PROSITE" id="PS50902"/>
    </source>
</evidence>
<feature type="domain" description="Flavodoxin-like" evidence="20">
    <location>
        <begin position="69"/>
        <end position="218"/>
    </location>
</feature>
<dbReference type="GO" id="GO:0005741">
    <property type="term" value="C:mitochondrial outer membrane"/>
    <property type="evidence" value="ECO:0007669"/>
    <property type="project" value="UniProtKB-SubCell"/>
</dbReference>
<feature type="binding site" evidence="19">
    <location>
        <position position="685"/>
    </location>
    <ligand>
        <name>NADP(+)</name>
        <dbReference type="ChEBI" id="CHEBI:58349"/>
    </ligand>
</feature>
<dbReference type="SUPFAM" id="SSF52343">
    <property type="entry name" value="Ferredoxin reductase-like, C-terminal NADP-linked domain"/>
    <property type="match status" value="1"/>
</dbReference>
<feature type="binding site" evidence="19">
    <location>
        <begin position="648"/>
        <end position="652"/>
    </location>
    <ligand>
        <name>NADP(+)</name>
        <dbReference type="ChEBI" id="CHEBI:58349"/>
    </ligand>
</feature>
<dbReference type="SUPFAM" id="SSF63380">
    <property type="entry name" value="Riboflavin synthase domain-like"/>
    <property type="match status" value="1"/>
</dbReference>
<keyword evidence="2 19" id="KW-0444">Lipid biosynthesis</keyword>
<evidence type="ECO:0000256" key="2">
    <source>
        <dbReference type="ARBA" id="ARBA00022516"/>
    </source>
</evidence>
<feature type="domain" description="FAD-binding FR-type" evidence="21">
    <location>
        <begin position="271"/>
        <end position="536"/>
    </location>
</feature>
<evidence type="ECO:0000256" key="15">
    <source>
        <dbReference type="ARBA" id="ARBA00023128"/>
    </source>
</evidence>
<dbReference type="InterPro" id="IPR023208">
    <property type="entry name" value="P450R"/>
</dbReference>
<dbReference type="OMA" id="QKRYQRD"/>
<dbReference type="RefSeq" id="XP_013244789.1">
    <property type="nucleotide sequence ID" value="XM_013389335.1"/>
</dbReference>
<evidence type="ECO:0000256" key="8">
    <source>
        <dbReference type="ARBA" id="ARBA00022827"/>
    </source>
</evidence>
<comment type="catalytic activity">
    <reaction evidence="19">
        <text>2 oxidized [cytochrome P450] + NADPH = 2 reduced [cytochrome P450] + NADP(+) + H(+)</text>
        <dbReference type="Rhea" id="RHEA:24040"/>
        <dbReference type="Rhea" id="RHEA-COMP:14627"/>
        <dbReference type="Rhea" id="RHEA-COMP:14628"/>
        <dbReference type="ChEBI" id="CHEBI:15378"/>
        <dbReference type="ChEBI" id="CHEBI:55376"/>
        <dbReference type="ChEBI" id="CHEBI:57783"/>
        <dbReference type="ChEBI" id="CHEBI:58349"/>
        <dbReference type="ChEBI" id="CHEBI:60344"/>
        <dbReference type="EC" id="1.6.2.4"/>
    </reaction>
</comment>
<dbReference type="Gene3D" id="2.40.30.10">
    <property type="entry name" value="Translation factors"/>
    <property type="match status" value="1"/>
</dbReference>